<gene>
    <name evidence="1" type="ORF">GCM10010121_057190</name>
</gene>
<comment type="caution">
    <text evidence="1">The sequence shown here is derived from an EMBL/GenBank/DDBJ whole genome shotgun (WGS) entry which is preliminary data.</text>
</comment>
<dbReference type="Proteomes" id="UP000657574">
    <property type="component" value="Unassembled WGS sequence"/>
</dbReference>
<dbReference type="AlphaFoldDB" id="A0A917NXF8"/>
<proteinExistence type="predicted"/>
<organism evidence="1 2">
    <name type="scientific">Streptomyces brasiliensis</name>
    <dbReference type="NCBI Taxonomy" id="1954"/>
    <lineage>
        <taxon>Bacteria</taxon>
        <taxon>Bacillati</taxon>
        <taxon>Actinomycetota</taxon>
        <taxon>Actinomycetes</taxon>
        <taxon>Kitasatosporales</taxon>
        <taxon>Streptomycetaceae</taxon>
        <taxon>Streptomyces</taxon>
    </lineage>
</organism>
<accession>A0A917NXF8</accession>
<evidence type="ECO:0000313" key="2">
    <source>
        <dbReference type="Proteomes" id="UP000657574"/>
    </source>
</evidence>
<dbReference type="EMBL" id="BMQA01000022">
    <property type="protein sequence ID" value="GGJ38616.1"/>
    <property type="molecule type" value="Genomic_DNA"/>
</dbReference>
<evidence type="ECO:0000313" key="1">
    <source>
        <dbReference type="EMBL" id="GGJ38616.1"/>
    </source>
</evidence>
<reference evidence="1" key="1">
    <citation type="journal article" date="2014" name="Int. J. Syst. Evol. Microbiol.">
        <title>Complete genome sequence of Corynebacterium casei LMG S-19264T (=DSM 44701T), isolated from a smear-ripened cheese.</title>
        <authorList>
            <consortium name="US DOE Joint Genome Institute (JGI-PGF)"/>
            <person name="Walter F."/>
            <person name="Albersmeier A."/>
            <person name="Kalinowski J."/>
            <person name="Ruckert C."/>
        </authorList>
    </citation>
    <scope>NUCLEOTIDE SEQUENCE</scope>
    <source>
        <strain evidence="1">JCM 3086</strain>
    </source>
</reference>
<reference evidence="1" key="2">
    <citation type="submission" date="2020-09" db="EMBL/GenBank/DDBJ databases">
        <authorList>
            <person name="Sun Q."/>
            <person name="Ohkuma M."/>
        </authorList>
    </citation>
    <scope>NUCLEOTIDE SEQUENCE</scope>
    <source>
        <strain evidence="1">JCM 3086</strain>
    </source>
</reference>
<sequence>MDVAKAHVLLGSHQDAMDELTGIKASSPEWLKHQSMARRIMREILGNRKRTLTQDMREMASHLGVAG</sequence>
<protein>
    <submittedName>
        <fullName evidence="1">Uncharacterized protein</fullName>
    </submittedName>
</protein>
<keyword evidence="2" id="KW-1185">Reference proteome</keyword>
<name>A0A917NXF8_9ACTN</name>